<feature type="compositionally biased region" description="Acidic residues" evidence="9">
    <location>
        <begin position="771"/>
        <end position="781"/>
    </location>
</feature>
<evidence type="ECO:0000256" key="2">
    <source>
        <dbReference type="ARBA" id="ARBA00022448"/>
    </source>
</evidence>
<dbReference type="PROSITE" id="PS50088">
    <property type="entry name" value="ANK_REPEAT"/>
    <property type="match status" value="1"/>
</dbReference>
<keyword evidence="3" id="KW-0597">Phosphoprotein</keyword>
<evidence type="ECO:0000256" key="9">
    <source>
        <dbReference type="SAM" id="MobiDB-lite"/>
    </source>
</evidence>
<feature type="compositionally biased region" description="Basic and acidic residues" evidence="9">
    <location>
        <begin position="808"/>
        <end position="828"/>
    </location>
</feature>
<comment type="similarity">
    <text evidence="1 7">Belongs to the OSBP family.</text>
</comment>
<dbReference type="Proteomes" id="UP001217582">
    <property type="component" value="Chromosome 1"/>
</dbReference>
<dbReference type="GO" id="GO:0097038">
    <property type="term" value="C:perinuclear endoplasmic reticulum"/>
    <property type="evidence" value="ECO:0007669"/>
    <property type="project" value="TreeGrafter"/>
</dbReference>
<evidence type="ECO:0000256" key="4">
    <source>
        <dbReference type="ARBA" id="ARBA00023055"/>
    </source>
</evidence>
<dbReference type="FunFam" id="2.40.160.120:FF:000017">
    <property type="entry name" value="Oxysterol-binding protein homolog C2F12.05c"/>
    <property type="match status" value="1"/>
</dbReference>
<dbReference type="SUPFAM" id="SSF144000">
    <property type="entry name" value="Oxysterol-binding protein-like"/>
    <property type="match status" value="1"/>
</dbReference>
<dbReference type="GO" id="GO:0005886">
    <property type="term" value="C:plasma membrane"/>
    <property type="evidence" value="ECO:0007669"/>
    <property type="project" value="TreeGrafter"/>
</dbReference>
<dbReference type="GO" id="GO:0005635">
    <property type="term" value="C:nuclear envelope"/>
    <property type="evidence" value="ECO:0007669"/>
    <property type="project" value="TreeGrafter"/>
</dbReference>
<evidence type="ECO:0000256" key="7">
    <source>
        <dbReference type="RuleBase" id="RU003844"/>
    </source>
</evidence>
<feature type="compositionally biased region" description="Low complexity" evidence="9">
    <location>
        <begin position="173"/>
        <end position="188"/>
    </location>
</feature>
<evidence type="ECO:0000313" key="12">
    <source>
        <dbReference type="Proteomes" id="UP001217582"/>
    </source>
</evidence>
<organism evidence="11 12">
    <name type="scientific">Malassezia arunalokei</name>
    <dbReference type="NCBI Taxonomy" id="1514897"/>
    <lineage>
        <taxon>Eukaryota</taxon>
        <taxon>Fungi</taxon>
        <taxon>Dikarya</taxon>
        <taxon>Basidiomycota</taxon>
        <taxon>Ustilaginomycotina</taxon>
        <taxon>Malasseziomycetes</taxon>
        <taxon>Malasseziales</taxon>
        <taxon>Malasseziaceae</taxon>
        <taxon>Malassezia</taxon>
    </lineage>
</organism>
<dbReference type="PROSITE" id="PS01013">
    <property type="entry name" value="OSBP"/>
    <property type="match status" value="1"/>
</dbReference>
<feature type="region of interest" description="Disordered" evidence="9">
    <location>
        <begin position="171"/>
        <end position="203"/>
    </location>
</feature>
<evidence type="ECO:0000256" key="1">
    <source>
        <dbReference type="ARBA" id="ARBA00008842"/>
    </source>
</evidence>
<evidence type="ECO:0000256" key="3">
    <source>
        <dbReference type="ARBA" id="ARBA00022553"/>
    </source>
</evidence>
<dbReference type="Gene3D" id="2.40.160.120">
    <property type="match status" value="1"/>
</dbReference>
<evidence type="ECO:0000256" key="8">
    <source>
        <dbReference type="SAM" id="Coils"/>
    </source>
</evidence>
<keyword evidence="8" id="KW-0175">Coiled coil</keyword>
<dbReference type="PROSITE" id="PS50297">
    <property type="entry name" value="ANK_REP_REGION"/>
    <property type="match status" value="1"/>
</dbReference>
<evidence type="ECO:0000259" key="10">
    <source>
        <dbReference type="PROSITE" id="PS50003"/>
    </source>
</evidence>
<sequence>MTCVEYATAAMMEAESTPTARPMLTDESTLEMSLGDTTSNISSLHKGDDSLLGSALLGSGSDTAPSLRHLSESLTRSSEECETPEQVQAQLLILRQLNEVFEAYEKTLSSSLEEMNVFSQKIKETDALLNVYLHILTQAQRRRALMNDTSWHGATQEAQRERELRQREAQMHAAAAASAATASMTTSTNRKSQRGGSTRPPNLTHPLIQLESPLHLAVLCADPSVIEDIMHSRQLNANAQAADTGNTPLHLAVETNRLDVASFLMAQPDVNEMVLNNEGKSPIQLVKSIEMAELFEHHSSELRHKVLRQLEAYEAKAASSGPGSPEEQALLETVSSPQIRPMHLEVMSTNSSLNVLQAAVKFKAKDLIKACVDKGFDPYVKDSYGRSANDMTTDKTMQAFLRQLAHAEAATLVDSHQPPSYRGFLDKWTNYMHGFKMRWFVLSDGVLSYYRTPDDEGKQARGSIVMKQITIVPDRHDRNRFEIVNSSSKDPTRWYLRSRDSSECMRWIQILGKAQRLTAQGTATTDAAQPALEAPTAAEADSAPQNVVLHEVPADLMDDAASETGSADESGQGLHHIPHARSYAKLNNHMTVSFDVSTRLLSQLEEELSVPSQGVVIPPGQQGPQTASTTEPAFSKSSVALALRRSLDYQSQLWQQYVKMALEREAFLREEVERLERTRLLWEEQVTVLARQHNELESHLHELVSENSQLRQGMRQTSQSQTMSEEPASMHAESGSKASNAVSAAAGAAIGAASSAFSRVPEKQDTNTSSLDDDEEFFDSVESDHASKRGVDPSLEKSQAPTPGADVPQEHKDKETKQDGEQKPEHTPEVTPGAKRLYALPEYEPYNHLRDRLPVRNDERPSISLWSILKNNIGKDLTKISFPVAFNEPTSMLQRMSEDLEFSECLDAAALQSDSTRRIMFVAAFAMSNYSSTIGRIAKPFNPMLGETFEYVRPDRGYRYISEQVSHHPPISACFCESPGWEYMGCVDAKSKFLGRTFEIRPTGVAHAKLKIKPEWAPESKRSTLPHAAENESLLMEHYSWNKVTTSVSGFITGSPTIDHYGDMTVVNHVTGDVCKLTFKPRGWRSTNAFEIRGEVLDAHGNKVWLITGRWNSQLIAKRSGGSESSNLNPDEKDVCANPTDGSVSDSKYLLLWRNSPKVPMPFNLTPFAVTLNSRPEGLMEWLPPTDCRRRPDLTAFENGKFDQADQLKVQLEELQRSKRRMREEGKLPPHKPRWFSKTTDPDTKEAFWKPHMSTDEEGLETMDYWIERSKIGTKHVQNQDADWDTDHIFGDLEGKSDEK</sequence>
<feature type="coiled-coil region" evidence="8">
    <location>
        <begin position="658"/>
        <end position="685"/>
    </location>
</feature>
<dbReference type="SUPFAM" id="SSF50729">
    <property type="entry name" value="PH domain-like"/>
    <property type="match status" value="1"/>
</dbReference>
<feature type="repeat" description="ANK" evidence="6">
    <location>
        <begin position="244"/>
        <end position="265"/>
    </location>
</feature>
<dbReference type="InterPro" id="IPR018494">
    <property type="entry name" value="Oxysterol-bd_CS"/>
</dbReference>
<dbReference type="GO" id="GO:0032934">
    <property type="term" value="F:sterol binding"/>
    <property type="evidence" value="ECO:0007669"/>
    <property type="project" value="TreeGrafter"/>
</dbReference>
<dbReference type="Pfam" id="PF00023">
    <property type="entry name" value="Ank"/>
    <property type="match status" value="1"/>
</dbReference>
<dbReference type="GO" id="GO:0030011">
    <property type="term" value="P:maintenance of cell polarity"/>
    <property type="evidence" value="ECO:0007669"/>
    <property type="project" value="TreeGrafter"/>
</dbReference>
<dbReference type="SUPFAM" id="SSF48403">
    <property type="entry name" value="Ankyrin repeat"/>
    <property type="match status" value="1"/>
</dbReference>
<feature type="compositionally biased region" description="Basic and acidic residues" evidence="9">
    <location>
        <begin position="1285"/>
        <end position="1300"/>
    </location>
</feature>
<dbReference type="PROSITE" id="PS50003">
    <property type="entry name" value="PH_DOMAIN"/>
    <property type="match status" value="1"/>
</dbReference>
<dbReference type="Gene3D" id="3.30.70.3490">
    <property type="match status" value="1"/>
</dbReference>
<dbReference type="Gene3D" id="2.30.29.30">
    <property type="entry name" value="Pleckstrin-homology domain (PH domain)/Phosphotyrosine-binding domain (PTB)"/>
    <property type="match status" value="1"/>
</dbReference>
<gene>
    <name evidence="11" type="ORF">MARU1_000034</name>
</gene>
<keyword evidence="6" id="KW-0040">ANK repeat</keyword>
<reference evidence="11 12" key="1">
    <citation type="submission" date="2023-03" db="EMBL/GenBank/DDBJ databases">
        <title>Mating type loci evolution in Malassezia.</title>
        <authorList>
            <person name="Coelho M.A."/>
        </authorList>
    </citation>
    <scope>NUCLEOTIDE SEQUENCE [LARGE SCALE GENOMIC DNA]</scope>
    <source>
        <strain evidence="11 12">CBS 13387</strain>
    </source>
</reference>
<dbReference type="InterPro" id="IPR011993">
    <property type="entry name" value="PH-like_dom_sf"/>
</dbReference>
<dbReference type="PANTHER" id="PTHR10972:SF205">
    <property type="entry name" value="OXYSTEROL-BINDING PROTEIN 1"/>
    <property type="match status" value="1"/>
</dbReference>
<accession>A0AAJ5YX17</accession>
<dbReference type="InterPro" id="IPR013960">
    <property type="entry name" value="DASH_Duo1"/>
</dbReference>
<dbReference type="GO" id="GO:0006869">
    <property type="term" value="P:lipid transport"/>
    <property type="evidence" value="ECO:0007669"/>
    <property type="project" value="UniProtKB-KW"/>
</dbReference>
<dbReference type="Gene3D" id="1.25.40.20">
    <property type="entry name" value="Ankyrin repeat-containing domain"/>
    <property type="match status" value="1"/>
</dbReference>
<dbReference type="GO" id="GO:0000278">
    <property type="term" value="P:mitotic cell cycle"/>
    <property type="evidence" value="ECO:0007669"/>
    <property type="project" value="InterPro"/>
</dbReference>
<dbReference type="InterPro" id="IPR000648">
    <property type="entry name" value="Oxysterol-bd"/>
</dbReference>
<dbReference type="PANTHER" id="PTHR10972">
    <property type="entry name" value="OXYSTEROL-BINDING PROTEIN-RELATED"/>
    <property type="match status" value="1"/>
</dbReference>
<feature type="region of interest" description="Disordered" evidence="9">
    <location>
        <begin position="1276"/>
        <end position="1300"/>
    </location>
</feature>
<feature type="region of interest" description="Disordered" evidence="9">
    <location>
        <begin position="1120"/>
        <end position="1140"/>
    </location>
</feature>
<dbReference type="FunFam" id="3.30.70.3490:FF:000033">
    <property type="match status" value="1"/>
</dbReference>
<name>A0AAJ5YX17_9BASI</name>
<dbReference type="EMBL" id="CP119916">
    <property type="protein sequence ID" value="WFD14039.1"/>
    <property type="molecule type" value="Genomic_DNA"/>
</dbReference>
<feature type="compositionally biased region" description="Basic and acidic residues" evidence="9">
    <location>
        <begin position="782"/>
        <end position="795"/>
    </location>
</feature>
<evidence type="ECO:0000313" key="11">
    <source>
        <dbReference type="EMBL" id="WFD14039.1"/>
    </source>
</evidence>
<dbReference type="Pfam" id="PF01237">
    <property type="entry name" value="Oxysterol_BP"/>
    <property type="match status" value="1"/>
</dbReference>
<keyword evidence="5" id="KW-0446">Lipid-binding</keyword>
<dbReference type="GO" id="GO:0006897">
    <property type="term" value="P:endocytosis"/>
    <property type="evidence" value="ECO:0007669"/>
    <property type="project" value="TreeGrafter"/>
</dbReference>
<keyword evidence="2" id="KW-0813">Transport</keyword>
<feature type="domain" description="PH" evidence="10">
    <location>
        <begin position="418"/>
        <end position="516"/>
    </location>
</feature>
<protein>
    <recommendedName>
        <fullName evidence="10">PH domain-containing protein</fullName>
    </recommendedName>
</protein>
<dbReference type="Pfam" id="PF00169">
    <property type="entry name" value="PH"/>
    <property type="match status" value="1"/>
</dbReference>
<dbReference type="GO" id="GO:0006887">
    <property type="term" value="P:exocytosis"/>
    <property type="evidence" value="ECO:0007669"/>
    <property type="project" value="TreeGrafter"/>
</dbReference>
<dbReference type="SMART" id="SM00248">
    <property type="entry name" value="ANK"/>
    <property type="match status" value="3"/>
</dbReference>
<dbReference type="InterPro" id="IPR001849">
    <property type="entry name" value="PH_domain"/>
</dbReference>
<feature type="region of interest" description="Disordered" evidence="9">
    <location>
        <begin position="1221"/>
        <end position="1247"/>
    </location>
</feature>
<keyword evidence="4" id="KW-0445">Lipid transport</keyword>
<dbReference type="GO" id="GO:0034727">
    <property type="term" value="P:piecemeal microautophagy of the nucleus"/>
    <property type="evidence" value="ECO:0007669"/>
    <property type="project" value="TreeGrafter"/>
</dbReference>
<evidence type="ECO:0000256" key="5">
    <source>
        <dbReference type="ARBA" id="ARBA00023121"/>
    </source>
</evidence>
<dbReference type="GO" id="GO:0072686">
    <property type="term" value="C:mitotic spindle"/>
    <property type="evidence" value="ECO:0007669"/>
    <property type="project" value="InterPro"/>
</dbReference>
<feature type="region of interest" description="Disordered" evidence="9">
    <location>
        <begin position="704"/>
        <end position="739"/>
    </location>
</feature>
<keyword evidence="12" id="KW-1185">Reference proteome</keyword>
<dbReference type="GO" id="GO:0005829">
    <property type="term" value="C:cytosol"/>
    <property type="evidence" value="ECO:0007669"/>
    <property type="project" value="TreeGrafter"/>
</dbReference>
<proteinExistence type="inferred from homology"/>
<evidence type="ECO:0000256" key="6">
    <source>
        <dbReference type="PROSITE-ProRule" id="PRU00023"/>
    </source>
</evidence>
<feature type="compositionally biased region" description="Polar residues" evidence="9">
    <location>
        <begin position="709"/>
        <end position="724"/>
    </location>
</feature>
<dbReference type="InterPro" id="IPR037239">
    <property type="entry name" value="OSBP_sf"/>
</dbReference>
<dbReference type="Pfam" id="PF08651">
    <property type="entry name" value="DASH_Duo1"/>
    <property type="match status" value="1"/>
</dbReference>
<dbReference type="InterPro" id="IPR002110">
    <property type="entry name" value="Ankyrin_rpt"/>
</dbReference>
<dbReference type="GO" id="GO:0042729">
    <property type="term" value="C:DASH complex"/>
    <property type="evidence" value="ECO:0007669"/>
    <property type="project" value="InterPro"/>
</dbReference>
<dbReference type="InterPro" id="IPR036770">
    <property type="entry name" value="Ankyrin_rpt-contain_sf"/>
</dbReference>
<dbReference type="SMART" id="SM00233">
    <property type="entry name" value="PH"/>
    <property type="match status" value="1"/>
</dbReference>
<feature type="region of interest" description="Disordered" evidence="9">
    <location>
        <begin position="753"/>
        <end position="837"/>
    </location>
</feature>